<dbReference type="Proteomes" id="UP000681722">
    <property type="component" value="Unassembled WGS sequence"/>
</dbReference>
<keyword evidence="4" id="KW-1185">Reference proteome</keyword>
<evidence type="ECO:0008006" key="5">
    <source>
        <dbReference type="Google" id="ProtNLM"/>
    </source>
</evidence>
<name>A0A814VD25_9BILA</name>
<dbReference type="Proteomes" id="UP000663829">
    <property type="component" value="Unassembled WGS sequence"/>
</dbReference>
<feature type="binding site" evidence="1">
    <location>
        <position position="264"/>
    </location>
    <ligand>
        <name>ATP</name>
        <dbReference type="ChEBI" id="CHEBI:30616"/>
    </ligand>
</feature>
<reference evidence="2" key="1">
    <citation type="submission" date="2021-02" db="EMBL/GenBank/DDBJ databases">
        <authorList>
            <person name="Nowell W R."/>
        </authorList>
    </citation>
    <scope>NUCLEOTIDE SEQUENCE</scope>
</reference>
<organism evidence="2 4">
    <name type="scientific">Didymodactylos carnosus</name>
    <dbReference type="NCBI Taxonomy" id="1234261"/>
    <lineage>
        <taxon>Eukaryota</taxon>
        <taxon>Metazoa</taxon>
        <taxon>Spiralia</taxon>
        <taxon>Gnathifera</taxon>
        <taxon>Rotifera</taxon>
        <taxon>Eurotatoria</taxon>
        <taxon>Bdelloidea</taxon>
        <taxon>Philodinida</taxon>
        <taxon>Philodinidae</taxon>
        <taxon>Didymodactylos</taxon>
    </lineage>
</organism>
<dbReference type="EMBL" id="CAJNOQ010007997">
    <property type="protein sequence ID" value="CAF1185312.1"/>
    <property type="molecule type" value="Genomic_DNA"/>
</dbReference>
<gene>
    <name evidence="2" type="ORF">GPM918_LOCUS22916</name>
    <name evidence="3" type="ORF">SRO942_LOCUS22910</name>
</gene>
<evidence type="ECO:0000313" key="4">
    <source>
        <dbReference type="Proteomes" id="UP000663829"/>
    </source>
</evidence>
<keyword evidence="1" id="KW-0067">ATP-binding</keyword>
<dbReference type="EMBL" id="CAJOBC010007995">
    <property type="protein sequence ID" value="CAF3949498.1"/>
    <property type="molecule type" value="Genomic_DNA"/>
</dbReference>
<evidence type="ECO:0000313" key="3">
    <source>
        <dbReference type="EMBL" id="CAF3949498.1"/>
    </source>
</evidence>
<evidence type="ECO:0000313" key="2">
    <source>
        <dbReference type="EMBL" id="CAF1185312.1"/>
    </source>
</evidence>
<sequence>MSEHRSSSESHDSFNQHVVQQLIDDLFPDNISMNNPDYNRLYDNLKKWLSTTDIASMNEKAIQFNFYQNCMKVYNQQIGDTLKYVDDFNGIIYRDLFQRLMPDFCIVDHYNSHLKSLSSGLDLEFLPLHIVSIFELKKKLKDKDVGQLLHYLRIVLDYSPSSRTYIIGAITDFHDIRYAKVSRSDNDDNVKYETASKVIINENEYLLHYLTKFLTTNTSQFGYNRLEPLPKDIRIHDTLLGTGANSMVFNCLIDKHEPNQYALKISNKPVNREVLIYKQLYGDKYNIVKVHEYALLFVHPPGRIISKQNLLNNVDIIWEHIKGAHKHNILHRDIRKSNIIEILNHQTKR</sequence>
<comment type="caution">
    <text evidence="2">The sequence shown here is derived from an EMBL/GenBank/DDBJ whole genome shotgun (WGS) entry which is preliminary data.</text>
</comment>
<dbReference type="OrthoDB" id="10037321at2759"/>
<accession>A0A814VD25</accession>
<keyword evidence="1" id="KW-0547">Nucleotide-binding</keyword>
<dbReference type="InterPro" id="IPR017441">
    <property type="entry name" value="Protein_kinase_ATP_BS"/>
</dbReference>
<dbReference type="GO" id="GO:0005524">
    <property type="term" value="F:ATP binding"/>
    <property type="evidence" value="ECO:0007669"/>
    <property type="project" value="UniProtKB-UniRule"/>
</dbReference>
<dbReference type="PROSITE" id="PS00107">
    <property type="entry name" value="PROTEIN_KINASE_ATP"/>
    <property type="match status" value="1"/>
</dbReference>
<dbReference type="SUPFAM" id="SSF56112">
    <property type="entry name" value="Protein kinase-like (PK-like)"/>
    <property type="match status" value="1"/>
</dbReference>
<dbReference type="InterPro" id="IPR011009">
    <property type="entry name" value="Kinase-like_dom_sf"/>
</dbReference>
<proteinExistence type="predicted"/>
<evidence type="ECO:0000256" key="1">
    <source>
        <dbReference type="PROSITE-ProRule" id="PRU10141"/>
    </source>
</evidence>
<protein>
    <recommendedName>
        <fullName evidence="5">Protein kinase domain-containing protein</fullName>
    </recommendedName>
</protein>
<dbReference type="AlphaFoldDB" id="A0A814VD25"/>